<evidence type="ECO:0000256" key="2">
    <source>
        <dbReference type="ARBA" id="ARBA00022490"/>
    </source>
</evidence>
<comment type="similarity">
    <text evidence="1 13">Belongs to the DapB family.</text>
</comment>
<comment type="subcellular location">
    <subcellularLocation>
        <location evidence="13">Cytoplasm</location>
    </subcellularLocation>
</comment>
<sequence>MNTDIIILGANGRMGKILCQLVKEDKDLTLVGVVSRNTEDLSVKNWGCPVSANLEEALRQVDDTKKVVIIDFSSPANSLNVAHTVAKLGGCLVIGSTGFSNEERAELKELAKKTPIFWSSNMSIGVNALLQNLPGLVKALGSDYDIEIMEIHHNKKKDAPSGTAKMLAECVATAKDINLDEHVVYTREGINNARQKDEIGMQALRGGDVIGVHTVYFLGSGERIEVTHHAHSRETFAQGALRAAKWLIKQKPQTLYCMKDLL</sequence>
<evidence type="ECO:0000256" key="11">
    <source>
        <dbReference type="ARBA" id="ARBA00049080"/>
    </source>
</evidence>
<keyword evidence="6 13" id="KW-0560">Oxidoreductase</keyword>
<feature type="binding site" evidence="13">
    <location>
        <begin position="162"/>
        <end position="163"/>
    </location>
    <ligand>
        <name>(S)-2,3,4,5-tetrahydrodipicolinate</name>
        <dbReference type="ChEBI" id="CHEBI:16845"/>
    </ligand>
</feature>
<dbReference type="PIRSF" id="PIRSF000161">
    <property type="entry name" value="DHPR"/>
    <property type="match status" value="1"/>
</dbReference>
<feature type="binding site" evidence="13">
    <location>
        <begin position="95"/>
        <end position="97"/>
    </location>
    <ligand>
        <name>NAD(+)</name>
        <dbReference type="ChEBI" id="CHEBI:57540"/>
    </ligand>
</feature>
<keyword evidence="5 13" id="KW-0220">Diaminopimelate biosynthesis</keyword>
<dbReference type="InterPro" id="IPR022664">
    <property type="entry name" value="DapB_N_CS"/>
</dbReference>
<evidence type="ECO:0000259" key="15">
    <source>
        <dbReference type="Pfam" id="PF05173"/>
    </source>
</evidence>
<dbReference type="EMBL" id="FRDI01000002">
    <property type="protein sequence ID" value="SHN50662.1"/>
    <property type="molecule type" value="Genomic_DNA"/>
</dbReference>
<dbReference type="PANTHER" id="PTHR20836:SF0">
    <property type="entry name" value="4-HYDROXY-TETRAHYDRODIPICOLINATE REDUCTASE 1, CHLOROPLASTIC-RELATED"/>
    <property type="match status" value="1"/>
</dbReference>
<feature type="active site" description="Proton donor/acceptor" evidence="13">
    <location>
        <position position="152"/>
    </location>
</feature>
<dbReference type="SUPFAM" id="SSF51735">
    <property type="entry name" value="NAD(P)-binding Rossmann-fold domains"/>
    <property type="match status" value="1"/>
</dbReference>
<feature type="binding site" evidence="13">
    <location>
        <begin position="9"/>
        <end position="14"/>
    </location>
    <ligand>
        <name>NAD(+)</name>
        <dbReference type="ChEBI" id="CHEBI:57540"/>
    </ligand>
</feature>
<dbReference type="GO" id="GO:0019877">
    <property type="term" value="P:diaminopimelate biosynthetic process"/>
    <property type="evidence" value="ECO:0007669"/>
    <property type="project" value="UniProtKB-UniRule"/>
</dbReference>
<dbReference type="PROSITE" id="PS01298">
    <property type="entry name" value="DAPB"/>
    <property type="match status" value="1"/>
</dbReference>
<dbReference type="InterPro" id="IPR023940">
    <property type="entry name" value="DHDPR_bac"/>
</dbReference>
<dbReference type="SUPFAM" id="SSF55347">
    <property type="entry name" value="Glyceraldehyde-3-phosphate dehydrogenase-like, C-terminal domain"/>
    <property type="match status" value="1"/>
</dbReference>
<evidence type="ECO:0000313" key="17">
    <source>
        <dbReference type="Proteomes" id="UP000186469"/>
    </source>
</evidence>
<dbReference type="CDD" id="cd02274">
    <property type="entry name" value="DHDPR_N"/>
    <property type="match status" value="1"/>
</dbReference>
<evidence type="ECO:0000256" key="10">
    <source>
        <dbReference type="ARBA" id="ARBA00038983"/>
    </source>
</evidence>
<dbReference type="GO" id="GO:0050661">
    <property type="term" value="F:NADP binding"/>
    <property type="evidence" value="ECO:0007669"/>
    <property type="project" value="UniProtKB-UniRule"/>
</dbReference>
<evidence type="ECO:0000256" key="4">
    <source>
        <dbReference type="ARBA" id="ARBA00022857"/>
    </source>
</evidence>
<dbReference type="GO" id="GO:0051287">
    <property type="term" value="F:NAD binding"/>
    <property type="evidence" value="ECO:0007669"/>
    <property type="project" value="UniProtKB-UniRule"/>
</dbReference>
<organism evidence="16 17">
    <name type="scientific">Desulfovibrio litoralis DSM 11393</name>
    <dbReference type="NCBI Taxonomy" id="1121455"/>
    <lineage>
        <taxon>Bacteria</taxon>
        <taxon>Pseudomonadati</taxon>
        <taxon>Thermodesulfobacteriota</taxon>
        <taxon>Desulfovibrionia</taxon>
        <taxon>Desulfovibrionales</taxon>
        <taxon>Desulfovibrionaceae</taxon>
        <taxon>Desulfovibrio</taxon>
    </lineage>
</organism>
<dbReference type="GO" id="GO:0005829">
    <property type="term" value="C:cytosol"/>
    <property type="evidence" value="ECO:0007669"/>
    <property type="project" value="TreeGrafter"/>
</dbReference>
<feature type="domain" description="Dihydrodipicolinate reductase C-terminal" evidence="15">
    <location>
        <begin position="125"/>
        <end position="262"/>
    </location>
</feature>
<dbReference type="Gene3D" id="3.30.360.10">
    <property type="entry name" value="Dihydrodipicolinate Reductase, domain 2"/>
    <property type="match status" value="1"/>
</dbReference>
<protein>
    <recommendedName>
        <fullName evidence="10 13">4-hydroxy-tetrahydrodipicolinate reductase</fullName>
        <shortName evidence="13">HTPA reductase</shortName>
        <ecNumber evidence="10 13">1.17.1.8</ecNumber>
    </recommendedName>
</protein>
<dbReference type="EC" id="1.17.1.8" evidence="10 13"/>
<dbReference type="InterPro" id="IPR036291">
    <property type="entry name" value="NAD(P)-bd_dom_sf"/>
</dbReference>
<feature type="binding site" evidence="13">
    <location>
        <position position="36"/>
    </location>
    <ligand>
        <name>NADP(+)</name>
        <dbReference type="ChEBI" id="CHEBI:58349"/>
    </ligand>
</feature>
<keyword evidence="3 13" id="KW-0028">Amino-acid biosynthesis</keyword>
<name>A0A1M7RXA7_9BACT</name>
<evidence type="ECO:0000259" key="14">
    <source>
        <dbReference type="Pfam" id="PF01113"/>
    </source>
</evidence>
<reference evidence="16 17" key="1">
    <citation type="submission" date="2016-12" db="EMBL/GenBank/DDBJ databases">
        <authorList>
            <person name="Song W.-J."/>
            <person name="Kurnit D.M."/>
        </authorList>
    </citation>
    <scope>NUCLEOTIDE SEQUENCE [LARGE SCALE GENOMIC DNA]</scope>
    <source>
        <strain evidence="16 17">DSM 11393</strain>
    </source>
</reference>
<evidence type="ECO:0000256" key="13">
    <source>
        <dbReference type="HAMAP-Rule" id="MF_00102"/>
    </source>
</evidence>
<evidence type="ECO:0000256" key="1">
    <source>
        <dbReference type="ARBA" id="ARBA00006642"/>
    </source>
</evidence>
<comment type="subunit">
    <text evidence="13">Homotetramer.</text>
</comment>
<dbReference type="Pfam" id="PF01113">
    <property type="entry name" value="DapB_N"/>
    <property type="match status" value="1"/>
</dbReference>
<dbReference type="Proteomes" id="UP000186469">
    <property type="component" value="Unassembled WGS sequence"/>
</dbReference>
<dbReference type="GO" id="GO:0016726">
    <property type="term" value="F:oxidoreductase activity, acting on CH or CH2 groups, NAD or NADP as acceptor"/>
    <property type="evidence" value="ECO:0007669"/>
    <property type="project" value="UniProtKB-UniRule"/>
</dbReference>
<dbReference type="RefSeq" id="WP_072695720.1">
    <property type="nucleotide sequence ID" value="NZ_FRDI01000002.1"/>
</dbReference>
<feature type="binding site" evidence="13">
    <location>
        <begin position="119"/>
        <end position="122"/>
    </location>
    <ligand>
        <name>NAD(+)</name>
        <dbReference type="ChEBI" id="CHEBI:57540"/>
    </ligand>
</feature>
<comment type="function">
    <text evidence="13">Catalyzes the conversion of 4-hydroxy-tetrahydrodipicolinate (HTPA) to tetrahydrodipicolinate.</text>
</comment>
<evidence type="ECO:0000256" key="7">
    <source>
        <dbReference type="ARBA" id="ARBA00023027"/>
    </source>
</evidence>
<comment type="caution">
    <text evidence="13">Lacks conserved residue(s) required for the propagation of feature annotation.</text>
</comment>
<proteinExistence type="inferred from homology"/>
<gene>
    <name evidence="13" type="primary">dapB</name>
    <name evidence="16" type="ORF">SAMN02745728_00272</name>
</gene>
<evidence type="ECO:0000256" key="12">
    <source>
        <dbReference type="ARBA" id="ARBA00049396"/>
    </source>
</evidence>
<evidence type="ECO:0000256" key="5">
    <source>
        <dbReference type="ARBA" id="ARBA00022915"/>
    </source>
</evidence>
<dbReference type="InterPro" id="IPR022663">
    <property type="entry name" value="DapB_C"/>
</dbReference>
<comment type="catalytic activity">
    <reaction evidence="11 13">
        <text>(S)-2,3,4,5-tetrahydrodipicolinate + NADP(+) + H2O = (2S,4S)-4-hydroxy-2,3,4,5-tetrahydrodipicolinate + NADPH + H(+)</text>
        <dbReference type="Rhea" id="RHEA:35331"/>
        <dbReference type="ChEBI" id="CHEBI:15377"/>
        <dbReference type="ChEBI" id="CHEBI:15378"/>
        <dbReference type="ChEBI" id="CHEBI:16845"/>
        <dbReference type="ChEBI" id="CHEBI:57783"/>
        <dbReference type="ChEBI" id="CHEBI:58349"/>
        <dbReference type="ChEBI" id="CHEBI:67139"/>
        <dbReference type="EC" id="1.17.1.8"/>
    </reaction>
</comment>
<dbReference type="Pfam" id="PF05173">
    <property type="entry name" value="DapB_C"/>
    <property type="match status" value="1"/>
</dbReference>
<dbReference type="OrthoDB" id="9790352at2"/>
<comment type="caution">
    <text evidence="13">Was originally thought to be a dihydrodipicolinate reductase (DHDPR), catalyzing the conversion of dihydrodipicolinate to tetrahydrodipicolinate. However, it was shown in E.coli that the substrate of the enzymatic reaction is not dihydrodipicolinate (DHDP) but in fact (2S,4S)-4-hydroxy-2,3,4,5-tetrahydrodipicolinic acid (HTPA), the product released by the DapA-catalyzed reaction.</text>
</comment>
<dbReference type="InterPro" id="IPR000846">
    <property type="entry name" value="DapB_N"/>
</dbReference>
<dbReference type="NCBIfam" id="TIGR00036">
    <property type="entry name" value="dapB"/>
    <property type="match status" value="1"/>
</dbReference>
<dbReference type="FunFam" id="3.30.360.10:FF:000004">
    <property type="entry name" value="4-hydroxy-tetrahydrodipicolinate reductase"/>
    <property type="match status" value="1"/>
</dbReference>
<dbReference type="GO" id="GO:0008839">
    <property type="term" value="F:4-hydroxy-tetrahydrodipicolinate reductase"/>
    <property type="evidence" value="ECO:0007669"/>
    <property type="project" value="UniProtKB-UniRule"/>
</dbReference>
<comment type="catalytic activity">
    <reaction evidence="12 13">
        <text>(S)-2,3,4,5-tetrahydrodipicolinate + NAD(+) + H2O = (2S,4S)-4-hydroxy-2,3,4,5-tetrahydrodipicolinate + NADH + H(+)</text>
        <dbReference type="Rhea" id="RHEA:35323"/>
        <dbReference type="ChEBI" id="CHEBI:15377"/>
        <dbReference type="ChEBI" id="CHEBI:15378"/>
        <dbReference type="ChEBI" id="CHEBI:16845"/>
        <dbReference type="ChEBI" id="CHEBI:57540"/>
        <dbReference type="ChEBI" id="CHEBI:57945"/>
        <dbReference type="ChEBI" id="CHEBI:67139"/>
        <dbReference type="EC" id="1.17.1.8"/>
    </reaction>
</comment>
<dbReference type="PANTHER" id="PTHR20836">
    <property type="entry name" value="DIHYDRODIPICOLINATE REDUCTASE"/>
    <property type="match status" value="1"/>
</dbReference>
<keyword evidence="4 13" id="KW-0521">NADP</keyword>
<evidence type="ECO:0000256" key="9">
    <source>
        <dbReference type="ARBA" id="ARBA00037922"/>
    </source>
</evidence>
<dbReference type="STRING" id="1121455.SAMN02745728_00272"/>
<accession>A0A1M7RXA7</accession>
<keyword evidence="7 13" id="KW-0520">NAD</keyword>
<comment type="pathway">
    <text evidence="9 13">Amino-acid biosynthesis; L-lysine biosynthesis via DAP pathway; (S)-tetrahydrodipicolinate from L-aspartate: step 4/4.</text>
</comment>
<keyword evidence="2 13" id="KW-0963">Cytoplasm</keyword>
<evidence type="ECO:0000256" key="8">
    <source>
        <dbReference type="ARBA" id="ARBA00023154"/>
    </source>
</evidence>
<feature type="binding site" evidence="13">
    <location>
        <position position="153"/>
    </location>
    <ligand>
        <name>(S)-2,3,4,5-tetrahydrodipicolinate</name>
        <dbReference type="ChEBI" id="CHEBI:16845"/>
    </ligand>
</feature>
<dbReference type="HAMAP" id="MF_00102">
    <property type="entry name" value="DapB"/>
    <property type="match status" value="1"/>
</dbReference>
<dbReference type="AlphaFoldDB" id="A0A1M7RXA7"/>
<keyword evidence="8 13" id="KW-0457">Lysine biosynthesis</keyword>
<evidence type="ECO:0000256" key="3">
    <source>
        <dbReference type="ARBA" id="ARBA00022605"/>
    </source>
</evidence>
<evidence type="ECO:0000256" key="6">
    <source>
        <dbReference type="ARBA" id="ARBA00023002"/>
    </source>
</evidence>
<evidence type="ECO:0000313" key="16">
    <source>
        <dbReference type="EMBL" id="SHN50662.1"/>
    </source>
</evidence>
<dbReference type="UniPathway" id="UPA00034">
    <property type="reaction ID" value="UER00018"/>
</dbReference>
<feature type="active site" description="Proton donor" evidence="13">
    <location>
        <position position="156"/>
    </location>
</feature>
<dbReference type="Gene3D" id="3.40.50.720">
    <property type="entry name" value="NAD(P)-binding Rossmann-like Domain"/>
    <property type="match status" value="1"/>
</dbReference>
<keyword evidence="17" id="KW-1185">Reference proteome</keyword>
<dbReference type="GO" id="GO:0009089">
    <property type="term" value="P:lysine biosynthetic process via diaminopimelate"/>
    <property type="evidence" value="ECO:0007669"/>
    <property type="project" value="UniProtKB-UniRule"/>
</dbReference>
<feature type="domain" description="Dihydrodipicolinate reductase N-terminal" evidence="14">
    <location>
        <begin position="4"/>
        <end position="122"/>
    </location>
</feature>